<keyword evidence="5" id="KW-1003">Cell membrane</keyword>
<evidence type="ECO:0000256" key="7">
    <source>
        <dbReference type="ARBA" id="ARBA00022692"/>
    </source>
</evidence>
<keyword evidence="17" id="KW-0732">Signal</keyword>
<evidence type="ECO:0000313" key="19">
    <source>
        <dbReference type="Proteomes" id="UP000306791"/>
    </source>
</evidence>
<evidence type="ECO:0000256" key="3">
    <source>
        <dbReference type="ARBA" id="ARBA00010358"/>
    </source>
</evidence>
<comment type="subcellular location">
    <subcellularLocation>
        <location evidence="2">Cell inner membrane</location>
        <topology evidence="2">Single-pass membrane protein</topology>
        <orientation evidence="2">Periplasmic side</orientation>
    </subcellularLocation>
</comment>
<name>A0ABY2UCZ3_9GAMM</name>
<accession>A0ABY2UCZ3</accession>
<evidence type="ECO:0000256" key="15">
    <source>
        <dbReference type="ARBA" id="ARBA00033028"/>
    </source>
</evidence>
<evidence type="ECO:0000256" key="8">
    <source>
        <dbReference type="ARBA" id="ARBA00022963"/>
    </source>
</evidence>
<keyword evidence="7" id="KW-0812">Transmembrane</keyword>
<dbReference type="SUPFAM" id="SSF158855">
    <property type="entry name" value="Lipase chaperone-like"/>
    <property type="match status" value="1"/>
</dbReference>
<evidence type="ECO:0000313" key="18">
    <source>
        <dbReference type="EMBL" id="TLM73974.1"/>
    </source>
</evidence>
<feature type="chain" id="PRO_5046249554" description="Lipase chaperone" evidence="17">
    <location>
        <begin position="24"/>
        <end position="299"/>
    </location>
</feature>
<keyword evidence="8" id="KW-0442">Lipid degradation</keyword>
<evidence type="ECO:0000256" key="13">
    <source>
        <dbReference type="ARBA" id="ARBA00030948"/>
    </source>
</evidence>
<evidence type="ECO:0000256" key="1">
    <source>
        <dbReference type="ARBA" id="ARBA00003280"/>
    </source>
</evidence>
<keyword evidence="19" id="KW-1185">Reference proteome</keyword>
<evidence type="ECO:0000256" key="10">
    <source>
        <dbReference type="ARBA" id="ARBA00023098"/>
    </source>
</evidence>
<evidence type="ECO:0000256" key="14">
    <source>
        <dbReference type="ARBA" id="ARBA00031542"/>
    </source>
</evidence>
<gene>
    <name evidence="18" type="ORF">FDY93_18180</name>
</gene>
<feature type="region of interest" description="Disordered" evidence="16">
    <location>
        <begin position="277"/>
        <end position="299"/>
    </location>
</feature>
<feature type="compositionally biased region" description="Basic and acidic residues" evidence="16">
    <location>
        <begin position="280"/>
        <end position="299"/>
    </location>
</feature>
<evidence type="ECO:0000256" key="2">
    <source>
        <dbReference type="ARBA" id="ARBA00004383"/>
    </source>
</evidence>
<evidence type="ECO:0000256" key="6">
    <source>
        <dbReference type="ARBA" id="ARBA00022519"/>
    </source>
</evidence>
<organism evidence="18 19">
    <name type="scientific">Microbulbifer harenosus</name>
    <dbReference type="NCBI Taxonomy" id="2576840"/>
    <lineage>
        <taxon>Bacteria</taxon>
        <taxon>Pseudomonadati</taxon>
        <taxon>Pseudomonadota</taxon>
        <taxon>Gammaproteobacteria</taxon>
        <taxon>Cellvibrionales</taxon>
        <taxon>Microbulbiferaceae</taxon>
        <taxon>Microbulbifer</taxon>
    </lineage>
</organism>
<evidence type="ECO:0000256" key="4">
    <source>
        <dbReference type="ARBA" id="ARBA00019692"/>
    </source>
</evidence>
<evidence type="ECO:0000256" key="17">
    <source>
        <dbReference type="SAM" id="SignalP"/>
    </source>
</evidence>
<evidence type="ECO:0000256" key="11">
    <source>
        <dbReference type="ARBA" id="ARBA00023136"/>
    </source>
</evidence>
<sequence>MKIFITCAVIALVAAIVFSAAQPGDISGPAEVAGPEQQEPVAQTALPGERMAVRKPAAAPAANNAVAIVQETTITALFDVLPVYDALLVLNFAEGELLVDRNTLAALQAIYAALGQDAGADAFAELQSVLEEALPAAAAVQLLEMTRQYFSYRQAEQDVRAAAAQQSNDPMQSYRQLVALRRTYLGEDTAGQLFAEEETQVPYMISAFAVARDKSLSAEARAVRLAELQEAFNNSASRMDSPLARKVLEAKVARLRAGGAGENEVFAVREEVLGSAEAQRLAERDQMEGGRPKETGAHE</sequence>
<keyword evidence="12" id="KW-0143">Chaperone</keyword>
<evidence type="ECO:0000256" key="12">
    <source>
        <dbReference type="ARBA" id="ARBA00023186"/>
    </source>
</evidence>
<evidence type="ECO:0000256" key="16">
    <source>
        <dbReference type="SAM" id="MobiDB-lite"/>
    </source>
</evidence>
<dbReference type="EMBL" id="VANI01000023">
    <property type="protein sequence ID" value="TLM73974.1"/>
    <property type="molecule type" value="Genomic_DNA"/>
</dbReference>
<protein>
    <recommendedName>
        <fullName evidence="4">Lipase chaperone</fullName>
    </recommendedName>
    <alternativeName>
        <fullName evidence="15">Lipase foldase</fullName>
    </alternativeName>
    <alternativeName>
        <fullName evidence="13">Lipase helper protein</fullName>
    </alternativeName>
    <alternativeName>
        <fullName evidence="14">Lipase modulator</fullName>
    </alternativeName>
</protein>
<comment type="similarity">
    <text evidence="3">Belongs to the lipase chaperone family.</text>
</comment>
<evidence type="ECO:0000256" key="9">
    <source>
        <dbReference type="ARBA" id="ARBA00022989"/>
    </source>
</evidence>
<keyword evidence="6" id="KW-0997">Cell inner membrane</keyword>
<comment type="function">
    <text evidence="1">May be involved in the folding of the extracellular lipase during its passage through the periplasm.</text>
</comment>
<keyword evidence="10" id="KW-0443">Lipid metabolism</keyword>
<dbReference type="Proteomes" id="UP000306791">
    <property type="component" value="Unassembled WGS sequence"/>
</dbReference>
<keyword evidence="9" id="KW-1133">Transmembrane helix</keyword>
<evidence type="ECO:0000256" key="5">
    <source>
        <dbReference type="ARBA" id="ARBA00022475"/>
    </source>
</evidence>
<proteinExistence type="inferred from homology"/>
<feature type="signal peptide" evidence="17">
    <location>
        <begin position="1"/>
        <end position="23"/>
    </location>
</feature>
<reference evidence="18 19" key="1">
    <citation type="submission" date="2019-05" db="EMBL/GenBank/DDBJ databases">
        <title>Microbulbifer harenosus sp. nov., an alginate-degrading bacterium isolated from coastal sand.</title>
        <authorList>
            <person name="Huang H."/>
            <person name="Mo K."/>
            <person name="Bao S."/>
        </authorList>
    </citation>
    <scope>NUCLEOTIDE SEQUENCE [LARGE SCALE GENOMIC DNA]</scope>
    <source>
        <strain evidence="18 19">HB161719</strain>
    </source>
</reference>
<comment type="caution">
    <text evidence="18">The sequence shown here is derived from an EMBL/GenBank/DDBJ whole genome shotgun (WGS) entry which is preliminary data.</text>
</comment>
<dbReference type="Pfam" id="PF03280">
    <property type="entry name" value="Lipase_chap"/>
    <property type="match status" value="1"/>
</dbReference>
<dbReference type="InterPro" id="IPR004961">
    <property type="entry name" value="Lipase_chaperone"/>
</dbReference>
<keyword evidence="11" id="KW-0472">Membrane</keyword>